<dbReference type="PROSITE" id="PS50082">
    <property type="entry name" value="WD_REPEATS_2"/>
    <property type="match status" value="5"/>
</dbReference>
<gene>
    <name evidence="7" type="primary">LOC120061608</name>
</gene>
<organism evidence="6 7">
    <name type="scientific">Salvelinus namaycush</name>
    <name type="common">Lake trout</name>
    <name type="synonym">Salmo namaycush</name>
    <dbReference type="NCBI Taxonomy" id="8040"/>
    <lineage>
        <taxon>Eukaryota</taxon>
        <taxon>Metazoa</taxon>
        <taxon>Chordata</taxon>
        <taxon>Craniata</taxon>
        <taxon>Vertebrata</taxon>
        <taxon>Euteleostomi</taxon>
        <taxon>Actinopterygii</taxon>
        <taxon>Neopterygii</taxon>
        <taxon>Teleostei</taxon>
        <taxon>Protacanthopterygii</taxon>
        <taxon>Salmoniformes</taxon>
        <taxon>Salmonidae</taxon>
        <taxon>Salmoninae</taxon>
        <taxon>Salvelinus</taxon>
    </lineage>
</organism>
<dbReference type="SUPFAM" id="SSF50978">
    <property type="entry name" value="WD40 repeat-like"/>
    <property type="match status" value="2"/>
</dbReference>
<dbReference type="Gene3D" id="2.130.10.10">
    <property type="entry name" value="YVTN repeat-like/Quinoprotein amine dehydrogenase"/>
    <property type="match status" value="3"/>
</dbReference>
<feature type="repeat" description="WD" evidence="4">
    <location>
        <begin position="467"/>
        <end position="501"/>
    </location>
</feature>
<dbReference type="InterPro" id="IPR001680">
    <property type="entry name" value="WD40_rpt"/>
</dbReference>
<name>A0A8U1F0K0_SALNM</name>
<reference evidence="7" key="1">
    <citation type="submission" date="2025-08" db="UniProtKB">
        <authorList>
            <consortium name="RefSeq"/>
        </authorList>
    </citation>
    <scope>IDENTIFICATION</scope>
    <source>
        <tissue evidence="7">White muscle</tissue>
    </source>
</reference>
<evidence type="ECO:0000256" key="1">
    <source>
        <dbReference type="ARBA" id="ARBA00014901"/>
    </source>
</evidence>
<dbReference type="InterPro" id="IPR036322">
    <property type="entry name" value="WD40_repeat_dom_sf"/>
</dbReference>
<feature type="repeat" description="WD" evidence="4">
    <location>
        <begin position="325"/>
        <end position="366"/>
    </location>
</feature>
<dbReference type="Proteomes" id="UP000808372">
    <property type="component" value="Chromosome 16"/>
</dbReference>
<dbReference type="InterPro" id="IPR051242">
    <property type="entry name" value="WD-EF-hand_domain"/>
</dbReference>
<dbReference type="PROSITE" id="PS50294">
    <property type="entry name" value="WD_REPEATS_REGION"/>
    <property type="match status" value="2"/>
</dbReference>
<feature type="compositionally biased region" description="Pro residues" evidence="5">
    <location>
        <begin position="649"/>
        <end position="658"/>
    </location>
</feature>
<feature type="compositionally biased region" description="Basic residues" evidence="5">
    <location>
        <begin position="687"/>
        <end position="699"/>
    </location>
</feature>
<dbReference type="SMART" id="SM00320">
    <property type="entry name" value="WD40"/>
    <property type="match status" value="9"/>
</dbReference>
<proteinExistence type="predicted"/>
<dbReference type="PANTHER" id="PTHR44324:SF6">
    <property type="entry name" value="EF-HAND CALCIUM BINDING DOMAIN 8"/>
    <property type="match status" value="1"/>
</dbReference>
<accession>A0A8U1F0K0</accession>
<feature type="repeat" description="WD" evidence="4">
    <location>
        <begin position="289"/>
        <end position="314"/>
    </location>
</feature>
<feature type="region of interest" description="Disordered" evidence="5">
    <location>
        <begin position="1009"/>
        <end position="1057"/>
    </location>
</feature>
<dbReference type="Pfam" id="PF00400">
    <property type="entry name" value="WD40"/>
    <property type="match status" value="4"/>
</dbReference>
<dbReference type="RefSeq" id="XP_038867441.1">
    <property type="nucleotide sequence ID" value="XM_039011513.1"/>
</dbReference>
<dbReference type="GeneID" id="120061608"/>
<dbReference type="InterPro" id="IPR020472">
    <property type="entry name" value="WD40_PAC1"/>
</dbReference>
<evidence type="ECO:0000313" key="6">
    <source>
        <dbReference type="Proteomes" id="UP000808372"/>
    </source>
</evidence>
<feature type="compositionally biased region" description="Basic residues" evidence="5">
    <location>
        <begin position="1020"/>
        <end position="1030"/>
    </location>
</feature>
<dbReference type="KEGG" id="snh:120061608"/>
<protein>
    <recommendedName>
        <fullName evidence="1">WD repeat-containing protein on Y chromosome</fullName>
    </recommendedName>
</protein>
<dbReference type="PROSITE" id="PS00678">
    <property type="entry name" value="WD_REPEATS_1"/>
    <property type="match status" value="3"/>
</dbReference>
<evidence type="ECO:0000256" key="2">
    <source>
        <dbReference type="ARBA" id="ARBA00022574"/>
    </source>
</evidence>
<dbReference type="InterPro" id="IPR019775">
    <property type="entry name" value="WD40_repeat_CS"/>
</dbReference>
<evidence type="ECO:0000313" key="7">
    <source>
        <dbReference type="RefSeq" id="XP_038867441.1"/>
    </source>
</evidence>
<sequence length="1057" mass="118385">MLLEYREKDSLQKQNRPLYFPKPLKIVPVAHCEPIVRLQFYPFQTPQAEKNGGQGRAVPKTRAQLGRYLSVSRDGILNYWSERFKLTRTVNLDQLKRAPPSTSIQQIWVTDMICLSNLNLLAIASTGRDVGVYACVEPAASACEEFYDISASKCDIVFSLTGLEGYAVVMDYWSDGTKAVFSIGDIEGYVSVFISSDVLQYGLFNSGAFKSGGNCRIPVPALLKNTSKYFLCFKVALHNNWCHQIRFLPELNAVATCCASDQTSMVLTTVPHSQKAKIHNSFFQLRKGILCFDYSPEFNILVTGGFDRIVRIWNPYVNNCATSQMKGHSTAITHIVVNSSDNKIISISKDKNVRVWDLQDCACLQNIHSRNVTMSRFPISSVHYNRDTNTLVLATFLIGVLHGVVDDVDTVHKLQTSHEQPLCTALYNTNFKQVVSGCHNGVVSVWEILTGEKVMQFQTSPEKAVEVTAMTFDGPKRRLITGSKDGSLRLWNFNNGALLATLPILNDNEVTGVIYINQRIYVSGWSKRVMWYLDVKEDMEMEYRIWNQYHAEDIYSMHAHGNKMLVTASYSGDIIVWNIDSGRAFCRFNACESSRPLLPNRVIDRSAFDRFEASESKGSFDESEWTDSSEYRGEATVSHSSQGVSVGPGAPPPHPPSPQEDKDSSCSSPPEMIQEESGAEKENERTHQKKSPKQRHKSGKPQPISAKELEKPRLAVEKALFLGTRERSPDTAILLTSAADGYVYAWSIHHLGGLLGKFRAVHSEGTAITTMSTDLQDQMLLTGDSTGYIMVVDGWSVSLTPPPLLSSWRGHLKGIVSLEYVERFRLIVTASLDCNVRLWTIAGSYIGTFGQAQWCVGDHHAFPWELPVDLRRVGSCQTLKVLNQGTQPHWNCAKRILETLTQQKLRHTAMASTASDLQELVPADPRIAQYSNDQIEETWQHWQEKGKQTSAILGLAYKQKVRHRPSCPLDLQVSFSSREQLRVYKSMPCTSLLPIIQPPVPELLKEQQQKTQDGADMLGKQKRNNKRGAHVRFSSAKGARRKSIAPKQQIRGGSSIA</sequence>
<evidence type="ECO:0000256" key="3">
    <source>
        <dbReference type="ARBA" id="ARBA00022737"/>
    </source>
</evidence>
<evidence type="ECO:0000256" key="5">
    <source>
        <dbReference type="SAM" id="MobiDB-lite"/>
    </source>
</evidence>
<dbReference type="AlphaFoldDB" id="A0A8U1F0K0"/>
<feature type="repeat" description="WD" evidence="4">
    <location>
        <begin position="808"/>
        <end position="841"/>
    </location>
</feature>
<evidence type="ECO:0000256" key="4">
    <source>
        <dbReference type="PROSITE-ProRule" id="PRU00221"/>
    </source>
</evidence>
<keyword evidence="6" id="KW-1185">Reference proteome</keyword>
<dbReference type="InterPro" id="IPR015943">
    <property type="entry name" value="WD40/YVTN_repeat-like_dom_sf"/>
</dbReference>
<feature type="region of interest" description="Disordered" evidence="5">
    <location>
        <begin position="618"/>
        <end position="710"/>
    </location>
</feature>
<dbReference type="PRINTS" id="PR00320">
    <property type="entry name" value="GPROTEINBRPT"/>
</dbReference>
<keyword evidence="2 4" id="KW-0853">WD repeat</keyword>
<feature type="repeat" description="WD" evidence="4">
    <location>
        <begin position="415"/>
        <end position="456"/>
    </location>
</feature>
<dbReference type="PANTHER" id="PTHR44324">
    <property type="entry name" value="WD40 REPEAT DOMAIN 95"/>
    <property type="match status" value="1"/>
</dbReference>
<keyword evidence="3" id="KW-0677">Repeat</keyword>